<gene>
    <name evidence="4" type="ORF">Vbra_10849</name>
</gene>
<dbReference type="GO" id="GO:0003755">
    <property type="term" value="F:peptidyl-prolyl cis-trans isomerase activity"/>
    <property type="evidence" value="ECO:0007669"/>
    <property type="project" value="UniProtKB-KW"/>
</dbReference>
<evidence type="ECO:0000259" key="3">
    <source>
        <dbReference type="PROSITE" id="PS50059"/>
    </source>
</evidence>
<sequence length="248" mass="27613">MKRFWIFLLAFNVIFILVIDIHAFSISHLHRRSPHPPHRRRPAATLPSTSMSAASTRRSHLSSAAVALTASLLPLAAVAKSPPLSIEEAREIGERKREAEEAAKGPLLRSSKGVRYREPVKGPSDAPLCEKGDTCKVKYQVYKGNGDYVFSLGYGREFKQDRLDTYAIKYGDPDKKIPLAVEDAMSGMRVGSLRKILVPPELGFNTSNQRPEPDTFSGKRKLAVHINEPLLFEVELVKVNKKGRPADE</sequence>
<feature type="region of interest" description="Disordered" evidence="2">
    <location>
        <begin position="30"/>
        <end position="52"/>
    </location>
</feature>
<dbReference type="PANTHER" id="PTHR47717">
    <property type="entry name" value="PEPTIDYL-PROLYL CIS-TRANS ISOMERASE FKBP19, CHLOROPLASTIC"/>
    <property type="match status" value="1"/>
</dbReference>
<dbReference type="Proteomes" id="UP000041254">
    <property type="component" value="Unassembled WGS sequence"/>
</dbReference>
<evidence type="ECO:0000313" key="5">
    <source>
        <dbReference type="Proteomes" id="UP000041254"/>
    </source>
</evidence>
<dbReference type="GO" id="GO:0009579">
    <property type="term" value="C:thylakoid"/>
    <property type="evidence" value="ECO:0007669"/>
    <property type="project" value="TreeGrafter"/>
</dbReference>
<comment type="catalytic activity">
    <reaction evidence="1">
        <text>[protein]-peptidylproline (omega=180) = [protein]-peptidylproline (omega=0)</text>
        <dbReference type="Rhea" id="RHEA:16237"/>
        <dbReference type="Rhea" id="RHEA-COMP:10747"/>
        <dbReference type="Rhea" id="RHEA-COMP:10748"/>
        <dbReference type="ChEBI" id="CHEBI:83833"/>
        <dbReference type="ChEBI" id="CHEBI:83834"/>
        <dbReference type="EC" id="5.2.1.8"/>
    </reaction>
</comment>
<dbReference type="SUPFAM" id="SSF54534">
    <property type="entry name" value="FKBP-like"/>
    <property type="match status" value="1"/>
</dbReference>
<dbReference type="PROSITE" id="PS50059">
    <property type="entry name" value="FKBP_PPIASE"/>
    <property type="match status" value="1"/>
</dbReference>
<feature type="domain" description="PPIase FKBP-type" evidence="3">
    <location>
        <begin position="132"/>
        <end position="240"/>
    </location>
</feature>
<dbReference type="InParanoid" id="A0A0G4E8L7"/>
<organism evidence="4 5">
    <name type="scientific">Vitrella brassicaformis (strain CCMP3155)</name>
    <dbReference type="NCBI Taxonomy" id="1169540"/>
    <lineage>
        <taxon>Eukaryota</taxon>
        <taxon>Sar</taxon>
        <taxon>Alveolata</taxon>
        <taxon>Colpodellida</taxon>
        <taxon>Vitrellaceae</taxon>
        <taxon>Vitrella</taxon>
    </lineage>
</organism>
<name>A0A0G4E8L7_VITBC</name>
<dbReference type="InterPro" id="IPR046357">
    <property type="entry name" value="PPIase_dom_sf"/>
</dbReference>
<dbReference type="STRING" id="1169540.A0A0G4E8L7"/>
<accession>A0A0G4E8L7</accession>
<protein>
    <recommendedName>
        <fullName evidence="1">peptidylprolyl isomerase</fullName>
        <ecNumber evidence="1">5.2.1.8</ecNumber>
    </recommendedName>
</protein>
<dbReference type="AlphaFoldDB" id="A0A0G4E8L7"/>
<dbReference type="Gene3D" id="3.10.50.40">
    <property type="match status" value="1"/>
</dbReference>
<evidence type="ECO:0000313" key="4">
    <source>
        <dbReference type="EMBL" id="CEL91697.1"/>
    </source>
</evidence>
<dbReference type="OrthoDB" id="1902587at2759"/>
<dbReference type="InterPro" id="IPR001179">
    <property type="entry name" value="PPIase_FKBP_dom"/>
</dbReference>
<dbReference type="Pfam" id="PF00254">
    <property type="entry name" value="FKBP_C"/>
    <property type="match status" value="1"/>
</dbReference>
<dbReference type="OMA" id="QTHYSHR"/>
<dbReference type="VEuPathDB" id="CryptoDB:Vbra_10849"/>
<dbReference type="PANTHER" id="PTHR47717:SF1">
    <property type="entry name" value="PEPTIDYL-PROLYL CIS-TRANS ISOMERASE FKBP19, CHLOROPLASTIC"/>
    <property type="match status" value="1"/>
</dbReference>
<evidence type="ECO:0000256" key="1">
    <source>
        <dbReference type="PROSITE-ProRule" id="PRU00277"/>
    </source>
</evidence>
<proteinExistence type="predicted"/>
<dbReference type="EMBL" id="CDMY01000013">
    <property type="protein sequence ID" value="CEL91697.1"/>
    <property type="molecule type" value="Genomic_DNA"/>
</dbReference>
<dbReference type="GO" id="GO:0009507">
    <property type="term" value="C:chloroplast"/>
    <property type="evidence" value="ECO:0007669"/>
    <property type="project" value="TreeGrafter"/>
</dbReference>
<keyword evidence="1" id="KW-0697">Rotamase</keyword>
<dbReference type="InterPro" id="IPR044208">
    <property type="entry name" value="FKBP19-like"/>
</dbReference>
<dbReference type="EC" id="5.2.1.8" evidence="1"/>
<keyword evidence="5" id="KW-1185">Reference proteome</keyword>
<reference evidence="4 5" key="1">
    <citation type="submission" date="2014-11" db="EMBL/GenBank/DDBJ databases">
        <authorList>
            <person name="Zhu J."/>
            <person name="Qi W."/>
            <person name="Song R."/>
        </authorList>
    </citation>
    <scope>NUCLEOTIDE SEQUENCE [LARGE SCALE GENOMIC DNA]</scope>
</reference>
<feature type="compositionally biased region" description="Basic residues" evidence="2">
    <location>
        <begin position="30"/>
        <end position="42"/>
    </location>
</feature>
<dbReference type="PhylomeDB" id="A0A0G4E8L7"/>
<keyword evidence="1" id="KW-0413">Isomerase</keyword>
<evidence type="ECO:0000256" key="2">
    <source>
        <dbReference type="SAM" id="MobiDB-lite"/>
    </source>
</evidence>